<organism evidence="1 2">
    <name type="scientific">Aspergillus melleus</name>
    <dbReference type="NCBI Taxonomy" id="138277"/>
    <lineage>
        <taxon>Eukaryota</taxon>
        <taxon>Fungi</taxon>
        <taxon>Dikarya</taxon>
        <taxon>Ascomycota</taxon>
        <taxon>Pezizomycotina</taxon>
        <taxon>Eurotiomycetes</taxon>
        <taxon>Eurotiomycetidae</taxon>
        <taxon>Eurotiales</taxon>
        <taxon>Aspergillaceae</taxon>
        <taxon>Aspergillus</taxon>
        <taxon>Aspergillus subgen. Circumdati</taxon>
    </lineage>
</organism>
<comment type="caution">
    <text evidence="1">The sequence shown here is derived from an EMBL/GenBank/DDBJ whole genome shotgun (WGS) entry which is preliminary data.</text>
</comment>
<accession>A0ACC3AUN2</accession>
<dbReference type="EMBL" id="JAOPJF010000064">
    <property type="protein sequence ID" value="KAK1141433.1"/>
    <property type="molecule type" value="Genomic_DNA"/>
</dbReference>
<name>A0ACC3AUN2_9EURO</name>
<evidence type="ECO:0000313" key="1">
    <source>
        <dbReference type="EMBL" id="KAK1141433.1"/>
    </source>
</evidence>
<dbReference type="Proteomes" id="UP001177260">
    <property type="component" value="Unassembled WGS sequence"/>
</dbReference>
<gene>
    <name evidence="1" type="ORF">N8T08_009105</name>
</gene>
<proteinExistence type="predicted"/>
<evidence type="ECO:0000313" key="2">
    <source>
        <dbReference type="Proteomes" id="UP001177260"/>
    </source>
</evidence>
<keyword evidence="2" id="KW-1185">Reference proteome</keyword>
<sequence>MCRLRRPTHRTSETRPLPEGKRPRKKRVREGGICNFQIKVVRFEGAYSTVTIARTPGSSHIHSHNLDYIDKVKRNSGLMEFARKEAVKGYLPSSIYTKFREESEKLVEAGGKFCTVTDVRNVSAKWRIQNPEVKLMPHDVEGKGKAPWVIVSPGAQIHPQKLMMLKGYGGDFLRIVEYNQQWRLRWEAILRALASEGVKSIMIEGGGTVLSELLNPEYTEFIDSIIVTVAPTYLGSGGVGVSPDSKSDEQGKPNAALNPREVKWVPLGQNVIMCASDASSKTITKGRASKNNSSKTSAATTKNEATKSSKRSATSTSTTTVKKRKVEDIDEEPAPQAKEAKKPRVAKPRVTKEKPKVVINHAPTTRLNVYVCGEGSSGELGLGPEKNAVDVKRPRLNPHLPADRVGVVQIAVGGMHCVALTYDNKVLTWGVNDQGALGRETAWEGGYKDIEDNKSDADSDSDDDEPALNPHESTPTAIPSQAFPKGTVIVEVSAGDSSSFALTDDGQVYGWGTFRSNDGILGFDASHEVQSTPALIPSLKKIKHLTCGDNHVLALNDKGAVFSWGSGQQNQLGRRIIERNRLNGLQPREFGLPKNIIHIACGAFHSFAVHQSGKVYAWGLNSFGETGIRNGAGDDEAAIVHPTVVDSLSGKNVTQLCGGAHHSLAASDDGQCLVWGRLDGYQTGLKIDTLPDEAVIKDERGRPRILIEPTPVPGIKANVVAAGSDHSIAIDADGRPWSWGFSATYQTGQGTSDDIEVATIVENTAVRGKTLNWAGAGGQFSVFTEPVKS</sequence>
<reference evidence="1 2" key="1">
    <citation type="journal article" date="2023" name="ACS Omega">
        <title>Identification of the Neoaspergillic Acid Biosynthesis Gene Cluster by Establishing an In Vitro CRISPR-Ribonucleoprotein Genetic System in Aspergillus melleus.</title>
        <authorList>
            <person name="Yuan B."/>
            <person name="Grau M.F."/>
            <person name="Murata R.M."/>
            <person name="Torok T."/>
            <person name="Venkateswaran K."/>
            <person name="Stajich J.E."/>
            <person name="Wang C.C.C."/>
        </authorList>
    </citation>
    <scope>NUCLEOTIDE SEQUENCE [LARGE SCALE GENOMIC DNA]</scope>
    <source>
        <strain evidence="1 2">IMV 1140</strain>
    </source>
</reference>
<protein>
    <submittedName>
        <fullName evidence="1">Uncharacterized protein</fullName>
    </submittedName>
</protein>